<reference evidence="1" key="2">
    <citation type="journal article" date="2021" name="Genome Biol. Evol.">
        <title>Developing a high-quality reference genome for a parasitic bivalve with doubly uniparental inheritance (Bivalvia: Unionida).</title>
        <authorList>
            <person name="Smith C.H."/>
        </authorList>
    </citation>
    <scope>NUCLEOTIDE SEQUENCE</scope>
    <source>
        <strain evidence="1">CHS0354</strain>
        <tissue evidence="1">Mantle</tissue>
    </source>
</reference>
<dbReference type="Gene3D" id="3.90.1720.10">
    <property type="entry name" value="endopeptidase domain like (from Nostoc punctiforme)"/>
    <property type="match status" value="1"/>
</dbReference>
<dbReference type="AlphaFoldDB" id="A0AAE0WBP4"/>
<dbReference type="EMBL" id="JAEAOA010000081">
    <property type="protein sequence ID" value="KAK3608716.1"/>
    <property type="molecule type" value="Genomic_DNA"/>
</dbReference>
<comment type="caution">
    <text evidence="1">The sequence shown here is derived from an EMBL/GenBank/DDBJ whole genome shotgun (WGS) entry which is preliminary data.</text>
</comment>
<dbReference type="Proteomes" id="UP001195483">
    <property type="component" value="Unassembled WGS sequence"/>
</dbReference>
<protein>
    <submittedName>
        <fullName evidence="1">Uncharacterized protein</fullName>
    </submittedName>
</protein>
<name>A0AAE0WBP4_9BIVA</name>
<accession>A0AAE0WBP4</accession>
<keyword evidence="2" id="KW-1185">Reference proteome</keyword>
<proteinExistence type="predicted"/>
<gene>
    <name evidence="1" type="ORF">CHS0354_000403</name>
</gene>
<organism evidence="1 2">
    <name type="scientific">Potamilus streckersoni</name>
    <dbReference type="NCBI Taxonomy" id="2493646"/>
    <lineage>
        <taxon>Eukaryota</taxon>
        <taxon>Metazoa</taxon>
        <taxon>Spiralia</taxon>
        <taxon>Lophotrochozoa</taxon>
        <taxon>Mollusca</taxon>
        <taxon>Bivalvia</taxon>
        <taxon>Autobranchia</taxon>
        <taxon>Heteroconchia</taxon>
        <taxon>Palaeoheterodonta</taxon>
        <taxon>Unionida</taxon>
        <taxon>Unionoidea</taxon>
        <taxon>Unionidae</taxon>
        <taxon>Ambleminae</taxon>
        <taxon>Lampsilini</taxon>
        <taxon>Potamilus</taxon>
    </lineage>
</organism>
<reference evidence="1" key="3">
    <citation type="submission" date="2023-05" db="EMBL/GenBank/DDBJ databases">
        <authorList>
            <person name="Smith C.H."/>
        </authorList>
    </citation>
    <scope>NUCLEOTIDE SEQUENCE</scope>
    <source>
        <strain evidence="1">CHS0354</strain>
        <tissue evidence="1">Mantle</tissue>
    </source>
</reference>
<sequence length="112" mass="12320">MVMGTATFSVVTSYSRQTIRSLIRGDQIAVDGRIKGGDYYHHSINLGGGRVADFGGDSKSDAKPRIASIEEFTDNGKRKLVRINYMLGQCLSPEEAARNAKELVKKPDRWGS</sequence>
<evidence type="ECO:0000313" key="1">
    <source>
        <dbReference type="EMBL" id="KAK3608716.1"/>
    </source>
</evidence>
<evidence type="ECO:0000313" key="2">
    <source>
        <dbReference type="Proteomes" id="UP001195483"/>
    </source>
</evidence>
<reference evidence="1" key="1">
    <citation type="journal article" date="2021" name="Genome Biol. Evol.">
        <title>A High-Quality Reference Genome for a Parasitic Bivalve with Doubly Uniparental Inheritance (Bivalvia: Unionida).</title>
        <authorList>
            <person name="Smith C.H."/>
        </authorList>
    </citation>
    <scope>NUCLEOTIDE SEQUENCE</scope>
    <source>
        <strain evidence="1">CHS0354</strain>
    </source>
</reference>